<evidence type="ECO:0000313" key="1">
    <source>
        <dbReference type="EMBL" id="TFK88912.1"/>
    </source>
</evidence>
<gene>
    <name evidence="1" type="ORF">K466DRAFT_585088</name>
</gene>
<proteinExistence type="predicted"/>
<name>A0A5C3PHZ3_9APHY</name>
<keyword evidence="2" id="KW-1185">Reference proteome</keyword>
<sequence>MSSPKIVFGGSVSVAQLAAYLSWTLPAACSYLVTSLYLLPLPCTSRPSLDASPACLQFALPTAYSPCPPPTPPCPPPPPPTS</sequence>
<dbReference type="InParanoid" id="A0A5C3PHZ3"/>
<dbReference type="EMBL" id="ML211094">
    <property type="protein sequence ID" value="TFK88912.1"/>
    <property type="molecule type" value="Genomic_DNA"/>
</dbReference>
<dbReference type="Proteomes" id="UP000308197">
    <property type="component" value="Unassembled WGS sequence"/>
</dbReference>
<dbReference type="AlphaFoldDB" id="A0A5C3PHZ3"/>
<evidence type="ECO:0000313" key="2">
    <source>
        <dbReference type="Proteomes" id="UP000308197"/>
    </source>
</evidence>
<protein>
    <submittedName>
        <fullName evidence="1">Uncharacterized protein</fullName>
    </submittedName>
</protein>
<accession>A0A5C3PHZ3</accession>
<organism evidence="1 2">
    <name type="scientific">Polyporus arcularius HHB13444</name>
    <dbReference type="NCBI Taxonomy" id="1314778"/>
    <lineage>
        <taxon>Eukaryota</taxon>
        <taxon>Fungi</taxon>
        <taxon>Dikarya</taxon>
        <taxon>Basidiomycota</taxon>
        <taxon>Agaricomycotina</taxon>
        <taxon>Agaricomycetes</taxon>
        <taxon>Polyporales</taxon>
        <taxon>Polyporaceae</taxon>
        <taxon>Polyporus</taxon>
    </lineage>
</organism>
<reference evidence="1 2" key="1">
    <citation type="journal article" date="2019" name="Nat. Ecol. Evol.">
        <title>Megaphylogeny resolves global patterns of mushroom evolution.</title>
        <authorList>
            <person name="Varga T."/>
            <person name="Krizsan K."/>
            <person name="Foldi C."/>
            <person name="Dima B."/>
            <person name="Sanchez-Garcia M."/>
            <person name="Sanchez-Ramirez S."/>
            <person name="Szollosi G.J."/>
            <person name="Szarkandi J.G."/>
            <person name="Papp V."/>
            <person name="Albert L."/>
            <person name="Andreopoulos W."/>
            <person name="Angelini C."/>
            <person name="Antonin V."/>
            <person name="Barry K.W."/>
            <person name="Bougher N.L."/>
            <person name="Buchanan P."/>
            <person name="Buyck B."/>
            <person name="Bense V."/>
            <person name="Catcheside P."/>
            <person name="Chovatia M."/>
            <person name="Cooper J."/>
            <person name="Damon W."/>
            <person name="Desjardin D."/>
            <person name="Finy P."/>
            <person name="Geml J."/>
            <person name="Haridas S."/>
            <person name="Hughes K."/>
            <person name="Justo A."/>
            <person name="Karasinski D."/>
            <person name="Kautmanova I."/>
            <person name="Kiss B."/>
            <person name="Kocsube S."/>
            <person name="Kotiranta H."/>
            <person name="LaButti K.M."/>
            <person name="Lechner B.E."/>
            <person name="Liimatainen K."/>
            <person name="Lipzen A."/>
            <person name="Lukacs Z."/>
            <person name="Mihaltcheva S."/>
            <person name="Morgado L.N."/>
            <person name="Niskanen T."/>
            <person name="Noordeloos M.E."/>
            <person name="Ohm R.A."/>
            <person name="Ortiz-Santana B."/>
            <person name="Ovrebo C."/>
            <person name="Racz N."/>
            <person name="Riley R."/>
            <person name="Savchenko A."/>
            <person name="Shiryaev A."/>
            <person name="Soop K."/>
            <person name="Spirin V."/>
            <person name="Szebenyi C."/>
            <person name="Tomsovsky M."/>
            <person name="Tulloss R.E."/>
            <person name="Uehling J."/>
            <person name="Grigoriev I.V."/>
            <person name="Vagvolgyi C."/>
            <person name="Papp T."/>
            <person name="Martin F.M."/>
            <person name="Miettinen O."/>
            <person name="Hibbett D.S."/>
            <person name="Nagy L.G."/>
        </authorList>
    </citation>
    <scope>NUCLEOTIDE SEQUENCE [LARGE SCALE GENOMIC DNA]</scope>
    <source>
        <strain evidence="1 2">HHB13444</strain>
    </source>
</reference>